<protein>
    <submittedName>
        <fullName evidence="2">GNAT family N-acetyltransferase</fullName>
    </submittedName>
</protein>
<reference evidence="2 3" key="1">
    <citation type="submission" date="2016-04" db="EMBL/GenBank/DDBJ databases">
        <title>Complete genome sequence of Bacillus oceanisediminis strain 2691.</title>
        <authorList>
            <person name="Jeong H."/>
            <person name="Kim H.J."/>
            <person name="Lee D.-W."/>
        </authorList>
    </citation>
    <scope>NUCLEOTIDE SEQUENCE [LARGE SCALE GENOMIC DNA]</scope>
    <source>
        <strain evidence="2 3">2691</strain>
    </source>
</reference>
<name>A0A160MC16_9BACI</name>
<evidence type="ECO:0000313" key="2">
    <source>
        <dbReference type="EMBL" id="AND39918.1"/>
    </source>
</evidence>
<feature type="domain" description="N-acetyltransferase" evidence="1">
    <location>
        <begin position="149"/>
        <end position="286"/>
    </location>
</feature>
<dbReference type="Pfam" id="PF00583">
    <property type="entry name" value="Acetyltransf_1"/>
    <property type="match status" value="1"/>
</dbReference>
<dbReference type="eggNOG" id="COG0456">
    <property type="taxonomic scope" value="Bacteria"/>
</dbReference>
<dbReference type="GO" id="GO:0016747">
    <property type="term" value="F:acyltransferase activity, transferring groups other than amino-acyl groups"/>
    <property type="evidence" value="ECO:0007669"/>
    <property type="project" value="InterPro"/>
</dbReference>
<evidence type="ECO:0000259" key="1">
    <source>
        <dbReference type="PROSITE" id="PS51186"/>
    </source>
</evidence>
<feature type="domain" description="N-acetyltransferase" evidence="1">
    <location>
        <begin position="9"/>
        <end position="155"/>
    </location>
</feature>
<sequence>MKAGILDHANLVQASEFIAGMNSLRQCHIGYLGTSQNDILHSLEEMNSDAESAAFIVWKDGAIAGFLGVDADLNKGTAELWGPFVQEFEFMRLLWEKALHYFEGNLHSYFLFADTANHTAAEFALSNGFKPQSAQTYMELKGNPSNELRDISLLPPHSHSEFIHLHDTLFPHTYYSGKEIIGRLSDEHKVYTSGDADGLNGYLYAEYNRDEKEGSIEFIGVKFCKRKKGIGRKLLDMAVHDLFVNAGSASIKLCVGTTNQKALSLYKKAGFKVERSLSFYKLYIWE</sequence>
<dbReference type="RefSeq" id="WP_019379971.1">
    <property type="nucleotide sequence ID" value="NZ_CP015506.1"/>
</dbReference>
<organism evidence="2 3">
    <name type="scientific">Cytobacillus oceanisediminis 2691</name>
    <dbReference type="NCBI Taxonomy" id="1196031"/>
    <lineage>
        <taxon>Bacteria</taxon>
        <taxon>Bacillati</taxon>
        <taxon>Bacillota</taxon>
        <taxon>Bacilli</taxon>
        <taxon>Bacillales</taxon>
        <taxon>Bacillaceae</taxon>
        <taxon>Cytobacillus</taxon>
    </lineage>
</organism>
<proteinExistence type="predicted"/>
<dbReference type="PROSITE" id="PS51186">
    <property type="entry name" value="GNAT"/>
    <property type="match status" value="2"/>
</dbReference>
<keyword evidence="2" id="KW-0808">Transferase</keyword>
<dbReference type="InterPro" id="IPR016181">
    <property type="entry name" value="Acyl_CoA_acyltransferase"/>
</dbReference>
<dbReference type="InterPro" id="IPR000182">
    <property type="entry name" value="GNAT_dom"/>
</dbReference>
<dbReference type="Gene3D" id="3.40.630.30">
    <property type="match status" value="2"/>
</dbReference>
<dbReference type="STRING" id="1196031.A361_12450"/>
<dbReference type="SUPFAM" id="SSF55729">
    <property type="entry name" value="Acyl-CoA N-acyltransferases (Nat)"/>
    <property type="match status" value="2"/>
</dbReference>
<accession>A0A160MC16</accession>
<evidence type="ECO:0000313" key="3">
    <source>
        <dbReference type="Proteomes" id="UP000077856"/>
    </source>
</evidence>
<dbReference type="KEGG" id="bon:A361_12450"/>
<dbReference type="AlphaFoldDB" id="A0A160MC16"/>
<dbReference type="Proteomes" id="UP000077856">
    <property type="component" value="Chromosome"/>
</dbReference>
<dbReference type="EMBL" id="CP015506">
    <property type="protein sequence ID" value="AND39918.1"/>
    <property type="molecule type" value="Genomic_DNA"/>
</dbReference>
<gene>
    <name evidence="2" type="ORF">A361_12450</name>
</gene>